<dbReference type="Proteomes" id="UP001190700">
    <property type="component" value="Unassembled WGS sequence"/>
</dbReference>
<name>A0AAE0BLM7_9CHLO</name>
<feature type="region of interest" description="Disordered" evidence="1">
    <location>
        <begin position="1"/>
        <end position="57"/>
    </location>
</feature>
<sequence>MEDTVLHQFHWGNNPAKQARKKRREKRGPSLKRKTEATQAGSSKKRKKGLHKPKTRQHTVALTVIIAGETSGRVKEWCRTDVNSMNKKHLDAFLECAADEIPEESWTASNPDDRDTSTSAIQHDIACKVIADYIFQGDITHEDVRGLLERKNRDVPNSHFKRTDVHERLLIENTQYYQQHAMLVQRLKILFKAPYLEDEDVPTPASKAFIPEENPCFEVRVEIPTEAGEEESTKPNAVPTYAVPSPSPDEQVLASGACSLEETEWPICDTEDDNEQGPSEGGASWNIREVEEIVLERLKYPERLEEKRVMKYSERELQDVQQFFKEAKMHTCRNKSTSVDPLAYFNMPSSDCDEVYLGSDKAFFDRSSNAQSSFG</sequence>
<dbReference type="EMBL" id="LGRX02034331">
    <property type="protein sequence ID" value="KAK3238115.1"/>
    <property type="molecule type" value="Genomic_DNA"/>
</dbReference>
<evidence type="ECO:0000256" key="1">
    <source>
        <dbReference type="SAM" id="MobiDB-lite"/>
    </source>
</evidence>
<comment type="caution">
    <text evidence="2">The sequence shown here is derived from an EMBL/GenBank/DDBJ whole genome shotgun (WGS) entry which is preliminary data.</text>
</comment>
<evidence type="ECO:0000313" key="3">
    <source>
        <dbReference type="Proteomes" id="UP001190700"/>
    </source>
</evidence>
<accession>A0AAE0BLM7</accession>
<feature type="compositionally biased region" description="Basic residues" evidence="1">
    <location>
        <begin position="43"/>
        <end position="57"/>
    </location>
</feature>
<organism evidence="2 3">
    <name type="scientific">Cymbomonas tetramitiformis</name>
    <dbReference type="NCBI Taxonomy" id="36881"/>
    <lineage>
        <taxon>Eukaryota</taxon>
        <taxon>Viridiplantae</taxon>
        <taxon>Chlorophyta</taxon>
        <taxon>Pyramimonadophyceae</taxon>
        <taxon>Pyramimonadales</taxon>
        <taxon>Pyramimonadaceae</taxon>
        <taxon>Cymbomonas</taxon>
    </lineage>
</organism>
<protein>
    <submittedName>
        <fullName evidence="2">Uncharacterized protein</fullName>
    </submittedName>
</protein>
<dbReference type="AlphaFoldDB" id="A0AAE0BLM7"/>
<keyword evidence="3" id="KW-1185">Reference proteome</keyword>
<evidence type="ECO:0000313" key="2">
    <source>
        <dbReference type="EMBL" id="KAK3238115.1"/>
    </source>
</evidence>
<feature type="compositionally biased region" description="Basic residues" evidence="1">
    <location>
        <begin position="18"/>
        <end position="32"/>
    </location>
</feature>
<gene>
    <name evidence="2" type="ORF">CYMTET_51863</name>
</gene>
<reference evidence="2 3" key="1">
    <citation type="journal article" date="2015" name="Genome Biol. Evol.">
        <title>Comparative Genomics of a Bacterivorous Green Alga Reveals Evolutionary Causalities and Consequences of Phago-Mixotrophic Mode of Nutrition.</title>
        <authorList>
            <person name="Burns J.A."/>
            <person name="Paasch A."/>
            <person name="Narechania A."/>
            <person name="Kim E."/>
        </authorList>
    </citation>
    <scope>NUCLEOTIDE SEQUENCE [LARGE SCALE GENOMIC DNA]</scope>
    <source>
        <strain evidence="2 3">PLY_AMNH</strain>
    </source>
</reference>
<proteinExistence type="predicted"/>